<evidence type="ECO:0000256" key="6">
    <source>
        <dbReference type="ARBA" id="ARBA00023170"/>
    </source>
</evidence>
<feature type="transmembrane region" description="Helical" evidence="8">
    <location>
        <begin position="62"/>
        <end position="85"/>
    </location>
</feature>
<feature type="transmembrane region" description="Helical" evidence="8">
    <location>
        <begin position="147"/>
        <end position="169"/>
    </location>
</feature>
<feature type="transmembrane region" description="Helical" evidence="8">
    <location>
        <begin position="229"/>
        <end position="248"/>
    </location>
</feature>
<gene>
    <name evidence="9" type="ORF">PHYEVI_LOCUS7305</name>
</gene>
<evidence type="ECO:0000256" key="7">
    <source>
        <dbReference type="ARBA" id="ARBA00023224"/>
    </source>
</evidence>
<evidence type="ECO:0000256" key="3">
    <source>
        <dbReference type="ARBA" id="ARBA00022692"/>
    </source>
</evidence>
<keyword evidence="7 8" id="KW-0807">Transducer</keyword>
<keyword evidence="2 8" id="KW-1003">Cell membrane</keyword>
<evidence type="ECO:0000313" key="10">
    <source>
        <dbReference type="Proteomes" id="UP001153712"/>
    </source>
</evidence>
<feature type="transmembrane region" description="Helical" evidence="8">
    <location>
        <begin position="12"/>
        <end position="28"/>
    </location>
</feature>
<dbReference type="PANTHER" id="PTHR21143">
    <property type="entry name" value="INVERTEBRATE GUSTATORY RECEPTOR"/>
    <property type="match status" value="1"/>
</dbReference>
<dbReference type="InterPro" id="IPR013604">
    <property type="entry name" value="7TM_chemorcpt"/>
</dbReference>
<dbReference type="PANTHER" id="PTHR21143:SF121">
    <property type="entry name" value="GUSTATORY AND ODORANT RECEPTOR 21A"/>
    <property type="match status" value="1"/>
</dbReference>
<comment type="caution">
    <text evidence="8">Lacks conserved residue(s) required for the propagation of feature annotation.</text>
</comment>
<proteinExistence type="inferred from homology"/>
<dbReference type="Proteomes" id="UP001153712">
    <property type="component" value="Chromosome 4"/>
</dbReference>
<organism evidence="9 10">
    <name type="scientific">Phyllotreta striolata</name>
    <name type="common">Striped flea beetle</name>
    <name type="synonym">Crioceris striolata</name>
    <dbReference type="NCBI Taxonomy" id="444603"/>
    <lineage>
        <taxon>Eukaryota</taxon>
        <taxon>Metazoa</taxon>
        <taxon>Ecdysozoa</taxon>
        <taxon>Arthropoda</taxon>
        <taxon>Hexapoda</taxon>
        <taxon>Insecta</taxon>
        <taxon>Pterygota</taxon>
        <taxon>Neoptera</taxon>
        <taxon>Endopterygota</taxon>
        <taxon>Coleoptera</taxon>
        <taxon>Polyphaga</taxon>
        <taxon>Cucujiformia</taxon>
        <taxon>Chrysomeloidea</taxon>
        <taxon>Chrysomelidae</taxon>
        <taxon>Galerucinae</taxon>
        <taxon>Alticini</taxon>
        <taxon>Phyllotreta</taxon>
    </lineage>
</organism>
<keyword evidence="3 8" id="KW-0812">Transmembrane</keyword>
<dbReference type="EMBL" id="OU900097">
    <property type="protein sequence ID" value="CAG9860958.1"/>
    <property type="molecule type" value="Genomic_DNA"/>
</dbReference>
<protein>
    <recommendedName>
        <fullName evidence="8">Gustatory receptor</fullName>
    </recommendedName>
</protein>
<feature type="transmembrane region" description="Helical" evidence="8">
    <location>
        <begin position="335"/>
        <end position="353"/>
    </location>
</feature>
<comment type="subcellular location">
    <subcellularLocation>
        <location evidence="1 8">Cell membrane</location>
        <topology evidence="1 8">Multi-pass membrane protein</topology>
    </subcellularLocation>
</comment>
<evidence type="ECO:0000256" key="1">
    <source>
        <dbReference type="ARBA" id="ARBA00004651"/>
    </source>
</evidence>
<dbReference type="GO" id="GO:0005886">
    <property type="term" value="C:plasma membrane"/>
    <property type="evidence" value="ECO:0007669"/>
    <property type="project" value="UniProtKB-SubCell"/>
</dbReference>
<evidence type="ECO:0000256" key="8">
    <source>
        <dbReference type="RuleBase" id="RU363108"/>
    </source>
</evidence>
<dbReference type="GO" id="GO:0030425">
    <property type="term" value="C:dendrite"/>
    <property type="evidence" value="ECO:0007669"/>
    <property type="project" value="TreeGrafter"/>
</dbReference>
<dbReference type="Pfam" id="PF08395">
    <property type="entry name" value="7tm_7"/>
    <property type="match status" value="1"/>
</dbReference>
<evidence type="ECO:0000256" key="4">
    <source>
        <dbReference type="ARBA" id="ARBA00022989"/>
    </source>
</evidence>
<accession>A0A9N9TQ29</accession>
<evidence type="ECO:0000256" key="5">
    <source>
        <dbReference type="ARBA" id="ARBA00023136"/>
    </source>
</evidence>
<dbReference type="GO" id="GO:0030424">
    <property type="term" value="C:axon"/>
    <property type="evidence" value="ECO:0007669"/>
    <property type="project" value="TreeGrafter"/>
</dbReference>
<feature type="transmembrane region" description="Helical" evidence="8">
    <location>
        <begin position="120"/>
        <end position="141"/>
    </location>
</feature>
<name>A0A9N9TQ29_PHYSR</name>
<reference evidence="9" key="1">
    <citation type="submission" date="2022-01" db="EMBL/GenBank/DDBJ databases">
        <authorList>
            <person name="King R."/>
        </authorList>
    </citation>
    <scope>NUCLEOTIDE SEQUENCE</scope>
</reference>
<comment type="similarity">
    <text evidence="8">Belongs to the insect chemoreceptor superfamily. Gustatory receptor (GR) family.</text>
</comment>
<keyword evidence="4 8" id="KW-1133">Transmembrane helix</keyword>
<evidence type="ECO:0000313" key="9">
    <source>
        <dbReference type="EMBL" id="CAG9860958.1"/>
    </source>
</evidence>
<keyword evidence="10" id="KW-1185">Reference proteome</keyword>
<dbReference type="GO" id="GO:0050909">
    <property type="term" value="P:sensory perception of taste"/>
    <property type="evidence" value="ECO:0007669"/>
    <property type="project" value="InterPro"/>
</dbReference>
<keyword evidence="5 8" id="KW-0472">Membrane</keyword>
<evidence type="ECO:0000256" key="2">
    <source>
        <dbReference type="ARBA" id="ARBA00022475"/>
    </source>
</evidence>
<dbReference type="OrthoDB" id="6780316at2759"/>
<feature type="transmembrane region" description="Helical" evidence="8">
    <location>
        <begin position="260"/>
        <end position="282"/>
    </location>
</feature>
<dbReference type="GO" id="GO:0007165">
    <property type="term" value="P:signal transduction"/>
    <property type="evidence" value="ECO:0007669"/>
    <property type="project" value="UniProtKB-KW"/>
</dbReference>
<dbReference type="GO" id="GO:0043025">
    <property type="term" value="C:neuronal cell body"/>
    <property type="evidence" value="ECO:0007669"/>
    <property type="project" value="TreeGrafter"/>
</dbReference>
<feature type="transmembrane region" description="Helical" evidence="8">
    <location>
        <begin position="35"/>
        <end position="56"/>
    </location>
</feature>
<comment type="function">
    <text evidence="8">Gustatory receptor which mediates acceptance or avoidance behavior, depending on its substrates.</text>
</comment>
<dbReference type="AlphaFoldDB" id="A0A9N9TQ29"/>
<sequence length="355" mass="40927">MDGKATEKFILHWLYRFGMVMGLFPCALERKKIILQIGTLSVIYLLVMAGCVYLSLYVRLRFLVVQILGIVGVYLSLILIISNFVELWTKRKNWRFFYDIIFSTDSTYNSRCNNKYSTRIYPLASLTLLILMAFGNLRLWIKSMLCLIAMFLDTMLMDIQLYIMACFLLEVSFMVKRRTDVICDYLELLSRKSQISYTTTKYKLNILKAIFKEILNFNKHLNSIFGRKLALFLILCFVRFVACVNFFLDMSGAPLSIRLQILAGLLYFGVLTIIIAIAGDIIESSGYKMIKLLNILQLSIQDDFLKQQLSEFAALVTELRPSLSVAGFFAVNRKLLPMLLSSFSAYIIILIQLKQ</sequence>
<keyword evidence="6 8" id="KW-0675">Receptor</keyword>